<evidence type="ECO:0000256" key="4">
    <source>
        <dbReference type="ARBA" id="ARBA00022989"/>
    </source>
</evidence>
<dbReference type="PANTHER" id="PTHR10783">
    <property type="entry name" value="XENOTROPIC AND POLYTROPIC RETROVIRUS RECEPTOR 1-RELATED"/>
    <property type="match status" value="1"/>
</dbReference>
<keyword evidence="4 7" id="KW-1133">Transmembrane helix</keyword>
<reference evidence="10" key="2">
    <citation type="journal article" date="2022" name="Microb. Genom.">
        <title>A chromosome-scale genome assembly of the tomato pathogen Cladosporium fulvum reveals a compartmentalized genome architecture and the presence of a dispensable chromosome.</title>
        <authorList>
            <person name="Zaccaron A.Z."/>
            <person name="Chen L.H."/>
            <person name="Samaras A."/>
            <person name="Stergiopoulos I."/>
        </authorList>
    </citation>
    <scope>NUCLEOTIDE SEQUENCE</scope>
    <source>
        <strain evidence="10">Race5_Kim</strain>
    </source>
</reference>
<feature type="transmembrane region" description="Helical" evidence="7">
    <location>
        <begin position="466"/>
        <end position="485"/>
    </location>
</feature>
<evidence type="ECO:0000256" key="1">
    <source>
        <dbReference type="ARBA" id="ARBA00004141"/>
    </source>
</evidence>
<feature type="transmembrane region" description="Helical" evidence="7">
    <location>
        <begin position="491"/>
        <end position="512"/>
    </location>
</feature>
<feature type="compositionally biased region" description="Acidic residues" evidence="6">
    <location>
        <begin position="828"/>
        <end position="849"/>
    </location>
</feature>
<feature type="domain" description="SPX" evidence="9">
    <location>
        <begin position="1"/>
        <end position="323"/>
    </location>
</feature>
<evidence type="ECO:0000259" key="9">
    <source>
        <dbReference type="PROSITE" id="PS51382"/>
    </source>
</evidence>
<evidence type="ECO:0000256" key="3">
    <source>
        <dbReference type="ARBA" id="ARBA00022692"/>
    </source>
</evidence>
<evidence type="ECO:0000256" key="5">
    <source>
        <dbReference type="ARBA" id="ARBA00023136"/>
    </source>
</evidence>
<evidence type="ECO:0000313" key="10">
    <source>
        <dbReference type="EMBL" id="UJO19205.1"/>
    </source>
</evidence>
<feature type="compositionally biased region" description="Polar residues" evidence="6">
    <location>
        <begin position="122"/>
        <end position="136"/>
    </location>
</feature>
<feature type="transmembrane region" description="Helical" evidence="7">
    <location>
        <begin position="422"/>
        <end position="445"/>
    </location>
</feature>
<feature type="region of interest" description="Disordered" evidence="6">
    <location>
        <begin position="122"/>
        <end position="186"/>
    </location>
</feature>
<dbReference type="GO" id="GO:0005794">
    <property type="term" value="C:Golgi apparatus"/>
    <property type="evidence" value="ECO:0007669"/>
    <property type="project" value="TreeGrafter"/>
</dbReference>
<dbReference type="OrthoDB" id="9970435at2759"/>
<dbReference type="RefSeq" id="XP_047763571.1">
    <property type="nucleotide sequence ID" value="XM_047906373.1"/>
</dbReference>
<dbReference type="GO" id="GO:0005886">
    <property type="term" value="C:plasma membrane"/>
    <property type="evidence" value="ECO:0007669"/>
    <property type="project" value="TreeGrafter"/>
</dbReference>
<evidence type="ECO:0000256" key="7">
    <source>
        <dbReference type="SAM" id="Phobius"/>
    </source>
</evidence>
<gene>
    <name evidence="10" type="ORF">CLAFUR5_07225</name>
</gene>
<dbReference type="GO" id="GO:0000822">
    <property type="term" value="F:inositol hexakisphosphate binding"/>
    <property type="evidence" value="ECO:0007669"/>
    <property type="project" value="TreeGrafter"/>
</dbReference>
<keyword evidence="5 7" id="KW-0472">Membrane</keyword>
<dbReference type="InterPro" id="IPR004342">
    <property type="entry name" value="EXS_C"/>
</dbReference>
<dbReference type="CDD" id="cd14475">
    <property type="entry name" value="SPX_SYG1_like"/>
    <property type="match status" value="1"/>
</dbReference>
<keyword evidence="11" id="KW-1185">Reference proteome</keyword>
<dbReference type="InterPro" id="IPR004331">
    <property type="entry name" value="SPX_dom"/>
</dbReference>
<dbReference type="AlphaFoldDB" id="A0A9Q8PB26"/>
<dbReference type="EMBL" id="CP090168">
    <property type="protein sequence ID" value="UJO19205.1"/>
    <property type="molecule type" value="Genomic_DNA"/>
</dbReference>
<reference evidence="10" key="1">
    <citation type="submission" date="2021-12" db="EMBL/GenBank/DDBJ databases">
        <authorList>
            <person name="Zaccaron A."/>
            <person name="Stergiopoulos I."/>
        </authorList>
    </citation>
    <scope>NUCLEOTIDE SEQUENCE</scope>
    <source>
        <strain evidence="10">Race5_Kim</strain>
    </source>
</reference>
<dbReference type="KEGG" id="ffu:CLAFUR5_07225"/>
<protein>
    <submittedName>
        <fullName evidence="10">Uncharacterized protein</fullName>
    </submittedName>
</protein>
<proteinExistence type="inferred from homology"/>
<feature type="compositionally biased region" description="Polar residues" evidence="6">
    <location>
        <begin position="67"/>
        <end position="84"/>
    </location>
</feature>
<feature type="transmembrane region" description="Helical" evidence="7">
    <location>
        <begin position="684"/>
        <end position="702"/>
    </location>
</feature>
<feature type="region of interest" description="Disordered" evidence="6">
    <location>
        <begin position="763"/>
        <end position="794"/>
    </location>
</feature>
<feature type="region of interest" description="Disordered" evidence="6">
    <location>
        <begin position="61"/>
        <end position="101"/>
    </location>
</feature>
<dbReference type="PROSITE" id="PS51382">
    <property type="entry name" value="SPX"/>
    <property type="match status" value="1"/>
</dbReference>
<evidence type="ECO:0000256" key="6">
    <source>
        <dbReference type="SAM" id="MobiDB-lite"/>
    </source>
</evidence>
<organism evidence="10 11">
    <name type="scientific">Passalora fulva</name>
    <name type="common">Tomato leaf mold</name>
    <name type="synonym">Cladosporium fulvum</name>
    <dbReference type="NCBI Taxonomy" id="5499"/>
    <lineage>
        <taxon>Eukaryota</taxon>
        <taxon>Fungi</taxon>
        <taxon>Dikarya</taxon>
        <taxon>Ascomycota</taxon>
        <taxon>Pezizomycotina</taxon>
        <taxon>Dothideomycetes</taxon>
        <taxon>Dothideomycetidae</taxon>
        <taxon>Mycosphaerellales</taxon>
        <taxon>Mycosphaerellaceae</taxon>
        <taxon>Fulvia</taxon>
    </lineage>
</organism>
<dbReference type="Proteomes" id="UP000756132">
    <property type="component" value="Chromosome 6"/>
</dbReference>
<comment type="similarity">
    <text evidence="2">Belongs to the SYG1 (TC 2.A.94) family.</text>
</comment>
<keyword evidence="3 7" id="KW-0812">Transmembrane</keyword>
<sequence>MKYAKQLRDTAIPEWRDKYLSYKHGKKHLKAIAKAIRTLPKEEGAEKETPRPSLRQTFSYLKGKGRPSTTTIPINENSPLQTRRTGPRDIPTATPDYGSALYSRSAPDALELPEPALQRVSTLKQVQSDDTANASDQQEEVAPQSGTRAQEHVAGVSSPALSADSHATDGATLHGEMTSQREARETLDTTKGDFFKFMDGELQKINHFYWDKEEEAKERLHLLQKQLNIMRALHQKDHDPNAEANGNGHGATQEDHRRDYALPTSNIPPYHAAKKKMKAALIEYYRGLELLKSYATTNQEAYRKLCKKYNKAVKDKVPATKYMEEKVNKAYFVESDEIDHIMKITEDLYALHFEHGHHKVAVNKLRAKSYKEGHYTGAISRSGALLGVGTVLAIQGLTQGAQRLFIEGDILRTQTAYLLQLYAGYFLMWLLAMLFILCCAVFRRYRVNFQNICDLEKRTTLDWKQMVEIPSWLWMIFGIIMYLNFEVMAGGYTMFVYWPVVLAGLTLLLLVWPFKMFYHHTRLWLAYSIWRLVTSGVVYTVEFRDFFLGDMFCSLTYALGNIELFFCLYAREWDQPAVCNSSHSRLMGFLAALPSIIRGLQCIRRFGNSHQWWPHLVNLGKYYFSTMMYMTLSFYRITKSSDWLVAFCVVSTINSLYCSVWDIYMDFSLGDLKARHKGLRGVLVYNNAVWIYYFIMVIDVILRFNWIAYAVYTEDVQHSSICSFLVAFSEVIRRGLWILIRVENEQATNIKIGKAHRVPPLPYKIPGEETPLPRMSEGDLEPDQQLDGVSEHSPTASVWTRVGDMLQNLGNRMRNAHVFDYHKKPASENEDEADGSQDSDDEDGDEHDD</sequence>
<accession>A0A9Q8PB26</accession>
<dbReference type="PROSITE" id="PS51380">
    <property type="entry name" value="EXS"/>
    <property type="match status" value="1"/>
</dbReference>
<dbReference type="GO" id="GO:0016036">
    <property type="term" value="P:cellular response to phosphate starvation"/>
    <property type="evidence" value="ECO:0007669"/>
    <property type="project" value="TreeGrafter"/>
</dbReference>
<feature type="transmembrane region" description="Helical" evidence="7">
    <location>
        <begin position="644"/>
        <end position="664"/>
    </location>
</feature>
<dbReference type="PANTHER" id="PTHR10783:SF103">
    <property type="entry name" value="SOLUTE CARRIER FAMILY 53 MEMBER 1"/>
    <property type="match status" value="1"/>
</dbReference>
<feature type="domain" description="EXS" evidence="8">
    <location>
        <begin position="578"/>
        <end position="773"/>
    </location>
</feature>
<evidence type="ECO:0000259" key="8">
    <source>
        <dbReference type="PROSITE" id="PS51380"/>
    </source>
</evidence>
<dbReference type="Pfam" id="PF03124">
    <property type="entry name" value="EXS"/>
    <property type="match status" value="1"/>
</dbReference>
<evidence type="ECO:0000313" key="11">
    <source>
        <dbReference type="Proteomes" id="UP000756132"/>
    </source>
</evidence>
<dbReference type="GeneID" id="71987103"/>
<comment type="subcellular location">
    <subcellularLocation>
        <location evidence="1">Membrane</location>
        <topology evidence="1">Multi-pass membrane protein</topology>
    </subcellularLocation>
</comment>
<dbReference type="Pfam" id="PF03105">
    <property type="entry name" value="SPX"/>
    <property type="match status" value="2"/>
</dbReference>
<name>A0A9Q8PB26_PASFU</name>
<feature type="region of interest" description="Disordered" evidence="6">
    <location>
        <begin position="817"/>
        <end position="849"/>
    </location>
</feature>
<evidence type="ECO:0000256" key="2">
    <source>
        <dbReference type="ARBA" id="ARBA00009665"/>
    </source>
</evidence>
<feature type="compositionally biased region" description="Basic and acidic residues" evidence="6">
    <location>
        <begin position="817"/>
        <end position="827"/>
    </location>
</feature>
<dbReference type="GO" id="GO:0006817">
    <property type="term" value="P:phosphate ion transport"/>
    <property type="evidence" value="ECO:0007669"/>
    <property type="project" value="TreeGrafter"/>
</dbReference>